<accession>K2LMD2</accession>
<feature type="chain" id="PRO_5003860703" evidence="1">
    <location>
        <begin position="23"/>
        <end position="163"/>
    </location>
</feature>
<gene>
    <name evidence="2" type="ORF">NA2_10753</name>
</gene>
<reference evidence="2 3" key="1">
    <citation type="journal article" date="2012" name="J. Bacteriol.">
        <title>Genome Sequence of Nitratireductor pacificus Type Strain pht-3B.</title>
        <authorList>
            <person name="Lai Q."/>
            <person name="Li G."/>
            <person name="Shao Z."/>
        </authorList>
    </citation>
    <scope>NUCLEOTIDE SEQUENCE [LARGE SCALE GENOMIC DNA]</scope>
    <source>
        <strain evidence="3">pht-3B</strain>
    </source>
</reference>
<keyword evidence="3" id="KW-1185">Reference proteome</keyword>
<protein>
    <submittedName>
        <fullName evidence="2">Uncharacterized protein</fullName>
    </submittedName>
</protein>
<feature type="signal peptide" evidence="1">
    <location>
        <begin position="1"/>
        <end position="22"/>
    </location>
</feature>
<name>K2LMD2_9HYPH</name>
<comment type="caution">
    <text evidence="2">The sequence shown here is derived from an EMBL/GenBank/DDBJ whole genome shotgun (WGS) entry which is preliminary data.</text>
</comment>
<evidence type="ECO:0000256" key="1">
    <source>
        <dbReference type="SAM" id="SignalP"/>
    </source>
</evidence>
<dbReference type="RefSeq" id="WP_008596836.1">
    <property type="nucleotide sequence ID" value="NZ_AMRM01000010.1"/>
</dbReference>
<proteinExistence type="predicted"/>
<dbReference type="AlphaFoldDB" id="K2LMD2"/>
<dbReference type="eggNOG" id="ENOG5034275">
    <property type="taxonomic scope" value="Bacteria"/>
</dbReference>
<organism evidence="2 3">
    <name type="scientific">Nitratireductor pacificus pht-3B</name>
    <dbReference type="NCBI Taxonomy" id="391937"/>
    <lineage>
        <taxon>Bacteria</taxon>
        <taxon>Pseudomonadati</taxon>
        <taxon>Pseudomonadota</taxon>
        <taxon>Alphaproteobacteria</taxon>
        <taxon>Hyphomicrobiales</taxon>
        <taxon>Phyllobacteriaceae</taxon>
        <taxon>Nitratireductor</taxon>
    </lineage>
</organism>
<evidence type="ECO:0000313" key="3">
    <source>
        <dbReference type="Proteomes" id="UP000006786"/>
    </source>
</evidence>
<dbReference type="STRING" id="391937.NA2_10753"/>
<dbReference type="EMBL" id="AMRM01000010">
    <property type="protein sequence ID" value="EKF18949.1"/>
    <property type="molecule type" value="Genomic_DNA"/>
</dbReference>
<dbReference type="Proteomes" id="UP000006786">
    <property type="component" value="Unassembled WGS sequence"/>
</dbReference>
<evidence type="ECO:0000313" key="2">
    <source>
        <dbReference type="EMBL" id="EKF18949.1"/>
    </source>
</evidence>
<keyword evidence="1" id="KW-0732">Signal</keyword>
<dbReference type="OrthoDB" id="7852244at2"/>
<sequence>MRRWTVIPSLLAALCLAGQAHAACPQELSVYSEVGGATELNFRPETEAAIVANSFRLILPDGPVLEGHMTWNEGVSRPTGALMLDCPEGDLTGDEIAACTHWQGVVYALDAEGNVGLIPPRGETAAPRLLLADLSRALHAGPLNDGETALPAWDVYALSGCQE</sequence>